<dbReference type="InterPro" id="IPR036298">
    <property type="entry name" value="Chalcone_isomerase_sf"/>
</dbReference>
<evidence type="ECO:0000256" key="1">
    <source>
        <dbReference type="SAM" id="SignalP"/>
    </source>
</evidence>
<dbReference type="PROSITE" id="PS51257">
    <property type="entry name" value="PROKAR_LIPOPROTEIN"/>
    <property type="match status" value="1"/>
</dbReference>
<evidence type="ECO:0000313" key="4">
    <source>
        <dbReference type="Proteomes" id="UP001141992"/>
    </source>
</evidence>
<feature type="domain" description="Chalcone isomerase" evidence="2">
    <location>
        <begin position="31"/>
        <end position="196"/>
    </location>
</feature>
<dbReference type="GeneID" id="75278257"/>
<dbReference type="Pfam" id="PF16036">
    <property type="entry name" value="Chalcone_3"/>
    <property type="match status" value="1"/>
</dbReference>
<comment type="caution">
    <text evidence="3">The sequence shown here is derived from an EMBL/GenBank/DDBJ whole genome shotgun (WGS) entry which is preliminary data.</text>
</comment>
<name>A0A0D6IA57_ALCXX</name>
<dbReference type="PANTHER" id="PTHR47698:SF2">
    <property type="entry name" value="FATTY-ACID-BINDING PROTEIN 3, CHLOROPLASTIC"/>
    <property type="match status" value="1"/>
</dbReference>
<dbReference type="eggNOG" id="COG0810">
    <property type="taxonomic scope" value="Bacteria"/>
</dbReference>
<dbReference type="Proteomes" id="UP001141992">
    <property type="component" value="Unassembled WGS sequence"/>
</dbReference>
<dbReference type="RefSeq" id="WP_006387719.1">
    <property type="nucleotide sequence ID" value="NZ_CP043820.1"/>
</dbReference>
<organism evidence="3 4">
    <name type="scientific">Alcaligenes xylosoxydans xylosoxydans</name>
    <name type="common">Achromobacter xylosoxidans</name>
    <dbReference type="NCBI Taxonomy" id="85698"/>
    <lineage>
        <taxon>Bacteria</taxon>
        <taxon>Pseudomonadati</taxon>
        <taxon>Pseudomonadota</taxon>
        <taxon>Betaproteobacteria</taxon>
        <taxon>Burkholderiales</taxon>
        <taxon>Alcaligenaceae</taxon>
        <taxon>Achromobacter</taxon>
    </lineage>
</organism>
<feature type="chain" id="PRO_5041080851" evidence="1">
    <location>
        <begin position="29"/>
        <end position="198"/>
    </location>
</feature>
<accession>A0A0D6IA57</accession>
<dbReference type="InterPro" id="IPR016087">
    <property type="entry name" value="Chalcone_isomerase"/>
</dbReference>
<dbReference type="EMBL" id="JAPZVI010000032">
    <property type="protein sequence ID" value="MCZ8405012.1"/>
    <property type="molecule type" value="Genomic_DNA"/>
</dbReference>
<dbReference type="InterPro" id="IPR016088">
    <property type="entry name" value="Chalcone_isomerase_3-sand"/>
</dbReference>
<dbReference type="AlphaFoldDB" id="A0A0D6IA57"/>
<proteinExistence type="predicted"/>
<dbReference type="Gene3D" id="3.50.70.10">
    <property type="match status" value="1"/>
</dbReference>
<keyword evidence="3" id="KW-0413">Isomerase</keyword>
<keyword evidence="1" id="KW-0732">Signal</keyword>
<protein>
    <submittedName>
        <fullName evidence="3">Chalcone isomerase family protein</fullName>
    </submittedName>
</protein>
<evidence type="ECO:0000259" key="2">
    <source>
        <dbReference type="Pfam" id="PF16036"/>
    </source>
</evidence>
<dbReference type="PANTHER" id="PTHR47698">
    <property type="entry name" value="FATTY-ACID-BINDING PROTEIN 3, CHLOROPLASTIC"/>
    <property type="match status" value="1"/>
</dbReference>
<reference evidence="3" key="1">
    <citation type="submission" date="2022-12" db="EMBL/GenBank/DDBJ databases">
        <authorList>
            <person name="Voronina O.L."/>
            <person name="Kunda M.S."/>
            <person name="Ryzhova N."/>
            <person name="Aksenova E.I."/>
        </authorList>
    </citation>
    <scope>NUCLEOTIDE SEQUENCE</scope>
    <source>
        <strain evidence="3">SCCH136:Ach223948</strain>
    </source>
</reference>
<feature type="signal peptide" evidence="1">
    <location>
        <begin position="1"/>
        <end position="28"/>
    </location>
</feature>
<dbReference type="KEGG" id="axx:ERS451415_04379"/>
<evidence type="ECO:0000313" key="3">
    <source>
        <dbReference type="EMBL" id="MCZ8405012.1"/>
    </source>
</evidence>
<dbReference type="SUPFAM" id="SSF54626">
    <property type="entry name" value="Chalcone isomerase"/>
    <property type="match status" value="1"/>
</dbReference>
<gene>
    <name evidence="3" type="ORF">O9570_26395</name>
</gene>
<dbReference type="GO" id="GO:0016872">
    <property type="term" value="F:intramolecular lyase activity"/>
    <property type="evidence" value="ECO:0007669"/>
    <property type="project" value="InterPro"/>
</dbReference>
<sequence length="198" mass="20576">MRDIIPGGRAAALSLVLAACLAAAPALAADVEVAGVRVPAQLSEGGQALVLNGAGLRTKFVVKVYVAALYAGAKSQDAAALINSNAPRRMRLQLLRDVDSKSLDAALQEGLRDNTSKQELAALQPSAARLSALMAEIGSAREGDVIDLDFDARGVAITDNGRQRGRIDDPAFGRALLRVWLGDNPAQSSLKKALLGAP</sequence>